<protein>
    <submittedName>
        <fullName evidence="2">Uncharacterized protein</fullName>
    </submittedName>
</protein>
<proteinExistence type="predicted"/>
<keyword evidence="1" id="KW-0472">Membrane</keyword>
<evidence type="ECO:0000313" key="2">
    <source>
        <dbReference type="EMBL" id="AQQ08919.1"/>
    </source>
</evidence>
<evidence type="ECO:0000256" key="1">
    <source>
        <dbReference type="SAM" id="Phobius"/>
    </source>
</evidence>
<gene>
    <name evidence="2" type="ORF">L21SP3_00712</name>
</gene>
<dbReference type="AlphaFoldDB" id="A0A1Q2HN03"/>
<dbReference type="Proteomes" id="UP000188273">
    <property type="component" value="Chromosome"/>
</dbReference>
<organism evidence="2 3">
    <name type="scientific">Sedimentisphaera cyanobacteriorum</name>
    <dbReference type="NCBI Taxonomy" id="1940790"/>
    <lineage>
        <taxon>Bacteria</taxon>
        <taxon>Pseudomonadati</taxon>
        <taxon>Planctomycetota</taxon>
        <taxon>Phycisphaerae</taxon>
        <taxon>Sedimentisphaerales</taxon>
        <taxon>Sedimentisphaeraceae</taxon>
        <taxon>Sedimentisphaera</taxon>
    </lineage>
</organism>
<reference evidence="3" key="1">
    <citation type="submission" date="2017-02" db="EMBL/GenBank/DDBJ databases">
        <title>Comparative genomics and description of representatives of a novel lineage of planctomycetes thriving in anoxic sediments.</title>
        <authorList>
            <person name="Spring S."/>
            <person name="Bunk B."/>
            <person name="Sproer C."/>
            <person name="Klenk H.-P."/>
        </authorList>
    </citation>
    <scope>NUCLEOTIDE SEQUENCE [LARGE SCALE GENOMIC DNA]</scope>
    <source>
        <strain evidence="3">L21-RPul-D3</strain>
    </source>
</reference>
<evidence type="ECO:0000313" key="3">
    <source>
        <dbReference type="Proteomes" id="UP000188273"/>
    </source>
</evidence>
<feature type="transmembrane region" description="Helical" evidence="1">
    <location>
        <begin position="15"/>
        <end position="34"/>
    </location>
</feature>
<sequence>MKDLVISAKTIKKELLIWLLCFLAAFGMNVYSIIKFDNTSFIELITQLHIVVILSFVFFALLYLLRLIFRLAAYPFTRKGSKQ</sequence>
<dbReference type="EMBL" id="CP019633">
    <property type="protein sequence ID" value="AQQ08919.1"/>
    <property type="molecule type" value="Genomic_DNA"/>
</dbReference>
<keyword evidence="3" id="KW-1185">Reference proteome</keyword>
<dbReference type="OrthoDB" id="1043027at2"/>
<dbReference type="KEGG" id="pbu:L21SP3_00712"/>
<keyword evidence="1" id="KW-1133">Transmembrane helix</keyword>
<feature type="transmembrane region" description="Helical" evidence="1">
    <location>
        <begin position="46"/>
        <end position="69"/>
    </location>
</feature>
<name>A0A1Q2HN03_9BACT</name>
<dbReference type="STRING" id="1940790.L21SP3_00712"/>
<dbReference type="RefSeq" id="WP_077539385.1">
    <property type="nucleotide sequence ID" value="NZ_CP019633.1"/>
</dbReference>
<keyword evidence="1" id="KW-0812">Transmembrane</keyword>
<accession>A0A1Q2HN03</accession>